<sequence>MNKIKQKLLEKAAETVVRIAQEEMKEWPSACVGIFYQPERPSLPIEDQSLKYQP</sequence>
<reference evidence="1" key="1">
    <citation type="journal article" date="2021" name="PeerJ">
        <title>Extensive microbial diversity within the chicken gut microbiome revealed by metagenomics and culture.</title>
        <authorList>
            <person name="Gilroy R."/>
            <person name="Ravi A."/>
            <person name="Getino M."/>
            <person name="Pursley I."/>
            <person name="Horton D.L."/>
            <person name="Alikhan N.F."/>
            <person name="Baker D."/>
            <person name="Gharbi K."/>
            <person name="Hall N."/>
            <person name="Watson M."/>
            <person name="Adriaenssens E.M."/>
            <person name="Foster-Nyarko E."/>
            <person name="Jarju S."/>
            <person name="Secka A."/>
            <person name="Antonio M."/>
            <person name="Oren A."/>
            <person name="Chaudhuri R.R."/>
            <person name="La Ragione R."/>
            <person name="Hildebrand F."/>
            <person name="Pallen M.J."/>
        </authorList>
    </citation>
    <scope>NUCLEOTIDE SEQUENCE</scope>
    <source>
        <strain evidence="1">5933</strain>
    </source>
</reference>
<gene>
    <name evidence="1" type="ORF">H9698_00340</name>
</gene>
<dbReference type="NCBIfam" id="TIGR04223">
    <property type="entry name" value="quorum_AgrD"/>
    <property type="match status" value="1"/>
</dbReference>
<reference evidence="1" key="2">
    <citation type="submission" date="2021-04" db="EMBL/GenBank/DDBJ databases">
        <authorList>
            <person name="Gilroy R."/>
        </authorList>
    </citation>
    <scope>NUCLEOTIDE SEQUENCE</scope>
    <source>
        <strain evidence="1">5933</strain>
    </source>
</reference>
<dbReference type="InterPro" id="IPR009229">
    <property type="entry name" value="AgrD"/>
</dbReference>
<organism evidence="1 2">
    <name type="scientific">Candidatus Ruthenibacterium merdavium</name>
    <dbReference type="NCBI Taxonomy" id="2838752"/>
    <lineage>
        <taxon>Bacteria</taxon>
        <taxon>Bacillati</taxon>
        <taxon>Bacillota</taxon>
        <taxon>Clostridia</taxon>
        <taxon>Eubacteriales</taxon>
        <taxon>Oscillospiraceae</taxon>
        <taxon>Ruthenibacterium</taxon>
    </lineage>
</organism>
<protein>
    <submittedName>
        <fullName evidence="1">Cyclic lactone autoinducer peptide</fullName>
    </submittedName>
</protein>
<dbReference type="EMBL" id="DWWA01000004">
    <property type="protein sequence ID" value="HJC71232.1"/>
    <property type="molecule type" value="Genomic_DNA"/>
</dbReference>
<evidence type="ECO:0000313" key="2">
    <source>
        <dbReference type="Proteomes" id="UP000823918"/>
    </source>
</evidence>
<dbReference type="Proteomes" id="UP000823918">
    <property type="component" value="Unassembled WGS sequence"/>
</dbReference>
<dbReference type="AlphaFoldDB" id="A0A9D2TJY0"/>
<proteinExistence type="predicted"/>
<comment type="caution">
    <text evidence="1">The sequence shown here is derived from an EMBL/GenBank/DDBJ whole genome shotgun (WGS) entry which is preliminary data.</text>
</comment>
<name>A0A9D2TJY0_9FIRM</name>
<evidence type="ECO:0000313" key="1">
    <source>
        <dbReference type="EMBL" id="HJC71232.1"/>
    </source>
</evidence>
<accession>A0A9D2TJY0</accession>